<organism evidence="1 2">
    <name type="scientific">Pocillopora damicornis</name>
    <name type="common">Cauliflower coral</name>
    <name type="synonym">Millepora damicornis</name>
    <dbReference type="NCBI Taxonomy" id="46731"/>
    <lineage>
        <taxon>Eukaryota</taxon>
        <taxon>Metazoa</taxon>
        <taxon>Cnidaria</taxon>
        <taxon>Anthozoa</taxon>
        <taxon>Hexacorallia</taxon>
        <taxon>Scleractinia</taxon>
        <taxon>Astrocoeniina</taxon>
        <taxon>Pocilloporidae</taxon>
        <taxon>Pocillopora</taxon>
    </lineage>
</organism>
<name>A0A3M6U3J9_POCDA</name>
<proteinExistence type="predicted"/>
<comment type="caution">
    <text evidence="1">The sequence shown here is derived from an EMBL/GenBank/DDBJ whole genome shotgun (WGS) entry which is preliminary data.</text>
</comment>
<protein>
    <submittedName>
        <fullName evidence="1">Uncharacterized protein</fullName>
    </submittedName>
</protein>
<dbReference type="AlphaFoldDB" id="A0A3M6U3J9"/>
<gene>
    <name evidence="1" type="ORF">pdam_00002645</name>
</gene>
<dbReference type="EMBL" id="RCHS01002311">
    <property type="protein sequence ID" value="RMX48048.1"/>
    <property type="molecule type" value="Genomic_DNA"/>
</dbReference>
<sequence length="111" mass="12703">MRNCELRITEQLLVSLGMFAHDCGNLKDCNAVLSDFGLDSMKERERIVKNVFASQGQQNASILENIDKIITHSLPLQNLKFFFFKNKDIAEMYLLNQVTFCVEMVQVHSSS</sequence>
<reference evidence="1 2" key="1">
    <citation type="journal article" date="2018" name="Sci. Rep.">
        <title>Comparative analysis of the Pocillopora damicornis genome highlights role of immune system in coral evolution.</title>
        <authorList>
            <person name="Cunning R."/>
            <person name="Bay R.A."/>
            <person name="Gillette P."/>
            <person name="Baker A.C."/>
            <person name="Traylor-Knowles N."/>
        </authorList>
    </citation>
    <scope>NUCLEOTIDE SEQUENCE [LARGE SCALE GENOMIC DNA]</scope>
    <source>
        <strain evidence="1">RSMAS</strain>
        <tissue evidence="1">Whole animal</tissue>
    </source>
</reference>
<keyword evidence="2" id="KW-1185">Reference proteome</keyword>
<dbReference type="Proteomes" id="UP000275408">
    <property type="component" value="Unassembled WGS sequence"/>
</dbReference>
<evidence type="ECO:0000313" key="1">
    <source>
        <dbReference type="EMBL" id="RMX48048.1"/>
    </source>
</evidence>
<evidence type="ECO:0000313" key="2">
    <source>
        <dbReference type="Proteomes" id="UP000275408"/>
    </source>
</evidence>
<accession>A0A3M6U3J9</accession>